<accession>A0AAD0QU16</accession>
<feature type="compositionally biased region" description="Basic and acidic residues" evidence="1">
    <location>
        <begin position="427"/>
        <end position="454"/>
    </location>
</feature>
<feature type="compositionally biased region" description="Low complexity" evidence="1">
    <location>
        <begin position="458"/>
        <end position="469"/>
    </location>
</feature>
<dbReference type="Proteomes" id="UP000256503">
    <property type="component" value="Chromosome"/>
</dbReference>
<proteinExistence type="predicted"/>
<dbReference type="EMBL" id="CP031146">
    <property type="protein sequence ID" value="AXM95062.1"/>
    <property type="molecule type" value="Genomic_DNA"/>
</dbReference>
<dbReference type="InterPro" id="IPR021728">
    <property type="entry name" value="DUF3300"/>
</dbReference>
<evidence type="ECO:0000256" key="1">
    <source>
        <dbReference type="SAM" id="MobiDB-lite"/>
    </source>
</evidence>
<sequence length="548" mass="58806">MRKPLLYVVAAVLGLGGVAGYFMARDPATPVAPATTAAPAAAPVAAVAPAPAPAPAAEAPAPKQAVFNQEQLDQMMAPIALYPDSLLAQVLMASTYPGEVTEAVAWSKANPNAQGDDAVKQVAQQTWDPSVQSLVAFPQVVELLGKDPVWVQRMGDAFLAQPDDVMASVQRLRHQAKDAGNLQSNQYQNVSVQVAAPASAPATSGTTGSTSAPASSSSTIVIEPANPQVVYVPSYNPTTTYGTWSYPSSPPAYYPPSPWYTAGTALMAGLAFGTGVAIVNSLWGDCDWDDHDIDVDVNRYNNINANNRIGNNQGKWQHNAVHRDGVPYRDSRSRQQYGRQLDGASQRAAFRGDDPQRAQARDRARTSMDRAGIERPATPNNEARDRARASMDRAGIERPGTANNDARDRARASMDRAGIERPATSNREARDRVREAQAERPRVADRQQDARASRENLQARNQNSQASQRRQGDGQARQKLQERPRSTAGRARNNAFDGVRSPARTTAQANRGRTSQTLAQRPSASRAAGHTISRPSAPARRGGGGGRR</sequence>
<feature type="compositionally biased region" description="Basic and acidic residues" evidence="1">
    <location>
        <begin position="405"/>
        <end position="419"/>
    </location>
</feature>
<evidence type="ECO:0000313" key="3">
    <source>
        <dbReference type="Proteomes" id="UP000256503"/>
    </source>
</evidence>
<protein>
    <submittedName>
        <fullName evidence="2">DUF3300 domain-containing protein</fullName>
    </submittedName>
</protein>
<dbReference type="AlphaFoldDB" id="A0AAD0QU16"/>
<feature type="compositionally biased region" description="Polar residues" evidence="1">
    <location>
        <begin position="503"/>
        <end position="523"/>
    </location>
</feature>
<dbReference type="RefSeq" id="WP_043172912.1">
    <property type="nucleotide sequence ID" value="NZ_CP031146.1"/>
</dbReference>
<organism evidence="2 3">
    <name type="scientific">Pseudomonas plecoglossicida</name>
    <dbReference type="NCBI Taxonomy" id="70775"/>
    <lineage>
        <taxon>Bacteria</taxon>
        <taxon>Pseudomonadati</taxon>
        <taxon>Pseudomonadota</taxon>
        <taxon>Gammaproteobacteria</taxon>
        <taxon>Pseudomonadales</taxon>
        <taxon>Pseudomonadaceae</taxon>
        <taxon>Pseudomonas</taxon>
    </lineage>
</organism>
<feature type="region of interest" description="Disordered" evidence="1">
    <location>
        <begin position="198"/>
        <end position="219"/>
    </location>
</feature>
<dbReference type="PANTHER" id="PTHR40269:SF1">
    <property type="entry name" value="OUTER MEMBRANE PROTEIN"/>
    <property type="match status" value="1"/>
</dbReference>
<feature type="compositionally biased region" description="Basic and acidic residues" evidence="1">
    <location>
        <begin position="350"/>
        <end position="373"/>
    </location>
</feature>
<gene>
    <name evidence="2" type="ORF">DVB73_04195</name>
</gene>
<dbReference type="PANTHER" id="PTHR40269">
    <property type="entry name" value="OUTER MEMBRANE PROTEIN-RELATED"/>
    <property type="match status" value="1"/>
</dbReference>
<name>A0AAD0QU16_PSEDL</name>
<feature type="region of interest" description="Disordered" evidence="1">
    <location>
        <begin position="326"/>
        <end position="548"/>
    </location>
</feature>
<reference evidence="2 3" key="1">
    <citation type="submission" date="2018-07" db="EMBL/GenBank/DDBJ databases">
        <title>Complete genome sequence of a Pseudomonas plecoglossicida strain pathogenic to the marine fish, Larimichthys crocea.</title>
        <authorList>
            <person name="Tao Z."/>
        </authorList>
    </citation>
    <scope>NUCLEOTIDE SEQUENCE [LARGE SCALE GENOMIC DNA]</scope>
    <source>
        <strain evidence="2 3">XSDHY-P</strain>
    </source>
</reference>
<feature type="compositionally biased region" description="Basic and acidic residues" evidence="1">
    <location>
        <begin position="382"/>
        <end position="396"/>
    </location>
</feature>
<evidence type="ECO:0000313" key="2">
    <source>
        <dbReference type="EMBL" id="AXM95062.1"/>
    </source>
</evidence>
<dbReference type="GeneID" id="49612613"/>
<dbReference type="Pfam" id="PF11737">
    <property type="entry name" value="DUF3300"/>
    <property type="match status" value="1"/>
</dbReference>